<keyword evidence="3 7" id="KW-0378">Hydrolase</keyword>
<evidence type="ECO:0000256" key="7">
    <source>
        <dbReference type="RuleBase" id="RU003991"/>
    </source>
</evidence>
<dbReference type="Pfam" id="PF00717">
    <property type="entry name" value="Peptidase_S24"/>
    <property type="match status" value="1"/>
</dbReference>
<keyword evidence="10" id="KW-1185">Reference proteome</keyword>
<dbReference type="RefSeq" id="WP_121989073.1">
    <property type="nucleotide sequence ID" value="NZ_OUNR01000012.1"/>
</dbReference>
<evidence type="ECO:0000313" key="10">
    <source>
        <dbReference type="Proteomes" id="UP000248168"/>
    </source>
</evidence>
<dbReference type="Proteomes" id="UP000248168">
    <property type="component" value="Unassembled WGS sequence"/>
</dbReference>
<dbReference type="FunCoup" id="A0A330L5W0">
    <property type="interactions" value="52"/>
</dbReference>
<dbReference type="GO" id="GO:0009432">
    <property type="term" value="P:SOS response"/>
    <property type="evidence" value="ECO:0007669"/>
    <property type="project" value="UniProtKB-KW"/>
</dbReference>
<keyword evidence="6" id="KW-0742">SOS response</keyword>
<dbReference type="GO" id="GO:0006281">
    <property type="term" value="P:DNA repair"/>
    <property type="evidence" value="ECO:0007669"/>
    <property type="project" value="UniProtKB-KW"/>
</dbReference>
<dbReference type="InterPro" id="IPR039418">
    <property type="entry name" value="LexA-like"/>
</dbReference>
<dbReference type="PANTHER" id="PTHR33516:SF2">
    <property type="entry name" value="LEXA REPRESSOR-RELATED"/>
    <property type="match status" value="1"/>
</dbReference>
<evidence type="ECO:0000259" key="8">
    <source>
        <dbReference type="Pfam" id="PF00717"/>
    </source>
</evidence>
<keyword evidence="2" id="KW-0227">DNA damage</keyword>
<gene>
    <name evidence="9" type="primary">umuD</name>
    <name evidence="9" type="ORF">NITLEN_20370</name>
</gene>
<dbReference type="PANTHER" id="PTHR33516">
    <property type="entry name" value="LEXA REPRESSOR"/>
    <property type="match status" value="1"/>
</dbReference>
<comment type="similarity">
    <text evidence="1 7">Belongs to the peptidase S24 family.</text>
</comment>
<dbReference type="InterPro" id="IPR050077">
    <property type="entry name" value="LexA_repressor"/>
</dbReference>
<evidence type="ECO:0000313" key="9">
    <source>
        <dbReference type="EMBL" id="SPP64730.1"/>
    </source>
</evidence>
<dbReference type="OrthoDB" id="9802364at2"/>
<dbReference type="EMBL" id="OUNR01000012">
    <property type="protein sequence ID" value="SPP64730.1"/>
    <property type="molecule type" value="Genomic_DNA"/>
</dbReference>
<evidence type="ECO:0000256" key="3">
    <source>
        <dbReference type="ARBA" id="ARBA00022801"/>
    </source>
</evidence>
<keyword evidence="5" id="KW-0234">DNA repair</keyword>
<sequence length="141" mass="15610">MHVDAIYAPDLSTRYKLPIFLGRLPAGFPSPADDYIEGKLDLNRKLIKHPAATFFVKVTGNSMLGAGIHNGDLLVVDKSLEAVDGNVIVASLDGELTVKRLYKRDNVLRLLPDNKDYQPIEIQAQQSFEIWGVVTNVIHAL</sequence>
<reference evidence="10" key="1">
    <citation type="submission" date="2018-04" db="EMBL/GenBank/DDBJ databases">
        <authorList>
            <person name="Lucker S."/>
            <person name="Sakoula D."/>
        </authorList>
    </citation>
    <scope>NUCLEOTIDE SEQUENCE [LARGE SCALE GENOMIC DNA]</scope>
</reference>
<dbReference type="Gene3D" id="2.10.109.10">
    <property type="entry name" value="Umud Fragment, subunit A"/>
    <property type="match status" value="1"/>
</dbReference>
<evidence type="ECO:0000256" key="6">
    <source>
        <dbReference type="ARBA" id="ARBA00023236"/>
    </source>
</evidence>
<dbReference type="EC" id="3.4.21.-" evidence="9"/>
<proteinExistence type="inferred from homology"/>
<dbReference type="PRINTS" id="PR00726">
    <property type="entry name" value="LEXASERPTASE"/>
</dbReference>
<protein>
    <submittedName>
        <fullName evidence="9">DNA polymerase V, subunit D</fullName>
        <ecNumber evidence="9">3.4.21.-</ecNumber>
    </submittedName>
</protein>
<name>A0A330L5W0_9BACT</name>
<dbReference type="NCBIfam" id="NF007621">
    <property type="entry name" value="PRK10276.1"/>
    <property type="match status" value="1"/>
</dbReference>
<evidence type="ECO:0000256" key="2">
    <source>
        <dbReference type="ARBA" id="ARBA00022763"/>
    </source>
</evidence>
<accession>A0A330L5W0</accession>
<keyword evidence="4 7" id="KW-0068">Autocatalytic cleavage</keyword>
<dbReference type="InParanoid" id="A0A330L5W0"/>
<organism evidence="9 10">
    <name type="scientific">Nitrospira lenta</name>
    <dbReference type="NCBI Taxonomy" id="1436998"/>
    <lineage>
        <taxon>Bacteria</taxon>
        <taxon>Pseudomonadati</taxon>
        <taxon>Nitrospirota</taxon>
        <taxon>Nitrospiria</taxon>
        <taxon>Nitrospirales</taxon>
        <taxon>Nitrospiraceae</taxon>
        <taxon>Nitrospira</taxon>
    </lineage>
</organism>
<dbReference type="InterPro" id="IPR036286">
    <property type="entry name" value="LexA/Signal_pep-like_sf"/>
</dbReference>
<dbReference type="InterPro" id="IPR006197">
    <property type="entry name" value="Peptidase_S24_LexA"/>
</dbReference>
<dbReference type="GO" id="GO:0003677">
    <property type="term" value="F:DNA binding"/>
    <property type="evidence" value="ECO:0007669"/>
    <property type="project" value="InterPro"/>
</dbReference>
<evidence type="ECO:0000256" key="1">
    <source>
        <dbReference type="ARBA" id="ARBA00007484"/>
    </source>
</evidence>
<dbReference type="AlphaFoldDB" id="A0A330L5W0"/>
<dbReference type="GO" id="GO:0016787">
    <property type="term" value="F:hydrolase activity"/>
    <property type="evidence" value="ECO:0007669"/>
    <property type="project" value="UniProtKB-KW"/>
</dbReference>
<dbReference type="GO" id="GO:0006355">
    <property type="term" value="P:regulation of DNA-templated transcription"/>
    <property type="evidence" value="ECO:0007669"/>
    <property type="project" value="InterPro"/>
</dbReference>
<evidence type="ECO:0000256" key="4">
    <source>
        <dbReference type="ARBA" id="ARBA00022813"/>
    </source>
</evidence>
<feature type="domain" description="Peptidase S24/S26A/S26B/S26C" evidence="8">
    <location>
        <begin position="18"/>
        <end position="134"/>
    </location>
</feature>
<dbReference type="CDD" id="cd06529">
    <property type="entry name" value="S24_LexA-like"/>
    <property type="match status" value="1"/>
</dbReference>
<evidence type="ECO:0000256" key="5">
    <source>
        <dbReference type="ARBA" id="ARBA00023204"/>
    </source>
</evidence>
<dbReference type="InterPro" id="IPR015927">
    <property type="entry name" value="Peptidase_S24_S26A/B/C"/>
</dbReference>
<dbReference type="SUPFAM" id="SSF51306">
    <property type="entry name" value="LexA/Signal peptidase"/>
    <property type="match status" value="1"/>
</dbReference>